<protein>
    <submittedName>
        <fullName evidence="3">Uncharacterized protein</fullName>
    </submittedName>
</protein>
<dbReference type="PANTHER" id="PTHR35472:SF4">
    <property type="entry name" value="DUF19 DOMAIN-CONTAINING PROTEIN"/>
    <property type="match status" value="1"/>
</dbReference>
<reference evidence="3" key="1">
    <citation type="submission" date="2023-04" db="EMBL/GenBank/DDBJ databases">
        <authorList>
            <person name="Vijverberg K."/>
            <person name="Xiong W."/>
            <person name="Schranz E."/>
        </authorList>
    </citation>
    <scope>NUCLEOTIDE SEQUENCE</scope>
</reference>
<organism evidence="3 4">
    <name type="scientific">Lactuca saligna</name>
    <name type="common">Willowleaf lettuce</name>
    <dbReference type="NCBI Taxonomy" id="75948"/>
    <lineage>
        <taxon>Eukaryota</taxon>
        <taxon>Viridiplantae</taxon>
        <taxon>Streptophyta</taxon>
        <taxon>Embryophyta</taxon>
        <taxon>Tracheophyta</taxon>
        <taxon>Spermatophyta</taxon>
        <taxon>Magnoliopsida</taxon>
        <taxon>eudicotyledons</taxon>
        <taxon>Gunneridae</taxon>
        <taxon>Pentapetalae</taxon>
        <taxon>asterids</taxon>
        <taxon>campanulids</taxon>
        <taxon>Asterales</taxon>
        <taxon>Asteraceae</taxon>
        <taxon>Cichorioideae</taxon>
        <taxon>Cichorieae</taxon>
        <taxon>Lactucinae</taxon>
        <taxon>Lactuca</taxon>
    </lineage>
</organism>
<keyword evidence="2" id="KW-1133">Transmembrane helix</keyword>
<name>A0AA35Y8K9_LACSI</name>
<feature type="region of interest" description="Disordered" evidence="1">
    <location>
        <begin position="97"/>
        <end position="142"/>
    </location>
</feature>
<evidence type="ECO:0000313" key="3">
    <source>
        <dbReference type="EMBL" id="CAI9262741.1"/>
    </source>
</evidence>
<proteinExistence type="predicted"/>
<keyword evidence="2" id="KW-0812">Transmembrane</keyword>
<dbReference type="AlphaFoldDB" id="A0AA35Y8K9"/>
<feature type="transmembrane region" description="Helical" evidence="2">
    <location>
        <begin position="50"/>
        <end position="74"/>
    </location>
</feature>
<evidence type="ECO:0000313" key="4">
    <source>
        <dbReference type="Proteomes" id="UP001177003"/>
    </source>
</evidence>
<evidence type="ECO:0000256" key="1">
    <source>
        <dbReference type="SAM" id="MobiDB-lite"/>
    </source>
</evidence>
<feature type="compositionally biased region" description="Basic residues" evidence="1">
    <location>
        <begin position="97"/>
        <end position="106"/>
    </location>
</feature>
<gene>
    <name evidence="3" type="ORF">LSALG_LOCUS3465</name>
</gene>
<dbReference type="EMBL" id="OX465086">
    <property type="protein sequence ID" value="CAI9262741.1"/>
    <property type="molecule type" value="Genomic_DNA"/>
</dbReference>
<accession>A0AA35Y8K9</accession>
<evidence type="ECO:0000256" key="2">
    <source>
        <dbReference type="SAM" id="Phobius"/>
    </source>
</evidence>
<keyword evidence="4" id="KW-1185">Reference proteome</keyword>
<sequence length="142" mass="16084">MSLYLSLKYWITQYKLGSQPTVVHFSASFSNTYLQTQLIPFRALFLDHSITVFMGIQHAGIRILAITVFILVVAPVSNSRNIHRITIEGFNQRFQPKHHSYSKHPWHTTAAAAPKESRNYNTDPITGVSKRETPGGPNPLHN</sequence>
<dbReference type="PANTHER" id="PTHR35472">
    <property type="match status" value="1"/>
</dbReference>
<dbReference type="Proteomes" id="UP001177003">
    <property type="component" value="Chromosome 0"/>
</dbReference>
<keyword evidence="2" id="KW-0472">Membrane</keyword>
<dbReference type="InterPro" id="IPR055317">
    <property type="entry name" value="CLE14-like"/>
</dbReference>